<dbReference type="PANTHER" id="PTHR24185">
    <property type="entry name" value="CALCIUM-INDEPENDENT PHOSPHOLIPASE A2-GAMMA"/>
    <property type="match status" value="1"/>
</dbReference>
<dbReference type="GO" id="GO:0047499">
    <property type="term" value="F:calcium-independent phospholipase A2 activity"/>
    <property type="evidence" value="ECO:0007669"/>
    <property type="project" value="TreeGrafter"/>
</dbReference>
<keyword evidence="2" id="KW-0442">Lipid degradation</keyword>
<keyword evidence="1" id="KW-0378">Hydrolase</keyword>
<dbReference type="InterPro" id="IPR002641">
    <property type="entry name" value="PNPLA_dom"/>
</dbReference>
<dbReference type="GO" id="GO:0046486">
    <property type="term" value="P:glycerolipid metabolic process"/>
    <property type="evidence" value="ECO:0007669"/>
    <property type="project" value="UniProtKB-ARBA"/>
</dbReference>
<dbReference type="Gene3D" id="3.40.1090.10">
    <property type="entry name" value="Cytosolic phospholipase A2 catalytic domain"/>
    <property type="match status" value="1"/>
</dbReference>
<comment type="caution">
    <text evidence="5">The sequence shown here is derived from an EMBL/GenBank/DDBJ whole genome shotgun (WGS) entry which is preliminary data.</text>
</comment>
<dbReference type="AlphaFoldDB" id="A0A8H3H3F3"/>
<gene>
    <name evidence="5" type="ORF">RDB_LOCUS115624</name>
</gene>
<dbReference type="Proteomes" id="UP000663843">
    <property type="component" value="Unassembled WGS sequence"/>
</dbReference>
<dbReference type="GO" id="GO:0019369">
    <property type="term" value="P:arachidonate metabolic process"/>
    <property type="evidence" value="ECO:0007669"/>
    <property type="project" value="TreeGrafter"/>
</dbReference>
<dbReference type="PANTHER" id="PTHR24185:SF1">
    <property type="entry name" value="CALCIUM-INDEPENDENT PHOSPHOLIPASE A2-GAMMA"/>
    <property type="match status" value="1"/>
</dbReference>
<evidence type="ECO:0000259" key="4">
    <source>
        <dbReference type="Pfam" id="PF01734"/>
    </source>
</evidence>
<reference evidence="5" key="1">
    <citation type="submission" date="2021-01" db="EMBL/GenBank/DDBJ databases">
        <authorList>
            <person name="Kaushik A."/>
        </authorList>
    </citation>
    <scope>NUCLEOTIDE SEQUENCE</scope>
    <source>
        <strain evidence="5">AG2-2IIIB</strain>
    </source>
</reference>
<evidence type="ECO:0000256" key="2">
    <source>
        <dbReference type="ARBA" id="ARBA00022963"/>
    </source>
</evidence>
<keyword evidence="3" id="KW-0443">Lipid metabolism</keyword>
<dbReference type="GO" id="GO:0016020">
    <property type="term" value="C:membrane"/>
    <property type="evidence" value="ECO:0007669"/>
    <property type="project" value="TreeGrafter"/>
</dbReference>
<evidence type="ECO:0000313" key="6">
    <source>
        <dbReference type="Proteomes" id="UP000663843"/>
    </source>
</evidence>
<evidence type="ECO:0000256" key="1">
    <source>
        <dbReference type="ARBA" id="ARBA00022801"/>
    </source>
</evidence>
<evidence type="ECO:0000256" key="3">
    <source>
        <dbReference type="ARBA" id="ARBA00023098"/>
    </source>
</evidence>
<protein>
    <recommendedName>
        <fullName evidence="4">PNPLA domain-containing protein</fullName>
    </recommendedName>
</protein>
<feature type="domain" description="PNPLA" evidence="4">
    <location>
        <begin position="64"/>
        <end position="257"/>
    </location>
</feature>
<dbReference type="GO" id="GO:0016042">
    <property type="term" value="P:lipid catabolic process"/>
    <property type="evidence" value="ECO:0007669"/>
    <property type="project" value="UniProtKB-KW"/>
</dbReference>
<dbReference type="SUPFAM" id="SSF52151">
    <property type="entry name" value="FabD/lysophospholipase-like"/>
    <property type="match status" value="1"/>
</dbReference>
<sequence length="402" mass="45567">MVSPMFKSLMGSPPESVPYILPDTVEGYPPLYEPGLMSPPQTKNILQKDNARYSSPLRILCIDGGVRGMSSLLILKEFLHRIKNSGEPTSAKKDEILPYEHFDMICGTGTGGLSAIMLGRLRMPIDEAIQAYAKLTRAAFSTKRWFRKEGRHSARNLENVISEIIEWEDRTVRKPGSTQAGDFGGKTEIWRYPRGTNMCKVLLFGCASNEAELLKLDDFRTHTLDEDQLGDVTAWEALRTTTAALRSKLRNRTIYGKTKYRHTDPEAANNNPIRRFILEALRDFPGRPIGHILSLGTGQKEVIQLPKALWIPKLQLLDRLHLLRQIATECEKTHQDIHQAFRSDPNVYFRFNVDRGVEGVGLEEWNSIQAISHHTRAYMQRGEIDACLDRAVFSFIACRASQ</sequence>
<evidence type="ECO:0000313" key="5">
    <source>
        <dbReference type="EMBL" id="CAE6479066.1"/>
    </source>
</evidence>
<organism evidence="5 6">
    <name type="scientific">Rhizoctonia solani</name>
    <dbReference type="NCBI Taxonomy" id="456999"/>
    <lineage>
        <taxon>Eukaryota</taxon>
        <taxon>Fungi</taxon>
        <taxon>Dikarya</taxon>
        <taxon>Basidiomycota</taxon>
        <taxon>Agaricomycotina</taxon>
        <taxon>Agaricomycetes</taxon>
        <taxon>Cantharellales</taxon>
        <taxon>Ceratobasidiaceae</taxon>
        <taxon>Rhizoctonia</taxon>
    </lineage>
</organism>
<dbReference type="EMBL" id="CAJMWT010003799">
    <property type="protein sequence ID" value="CAE6479066.1"/>
    <property type="molecule type" value="Genomic_DNA"/>
</dbReference>
<dbReference type="Pfam" id="PF01734">
    <property type="entry name" value="Patatin"/>
    <property type="match status" value="1"/>
</dbReference>
<dbReference type="InterPro" id="IPR016035">
    <property type="entry name" value="Acyl_Trfase/lysoPLipase"/>
</dbReference>
<proteinExistence type="predicted"/>
<accession>A0A8H3H3F3</accession>
<name>A0A8H3H3F3_9AGAM</name>